<name>A0AAD6WUX5_9AGAR</name>
<sequence>MVYVSVRTRFLLTSLFIFVYRPNLPNWADDNPSLMRLGLASTSELHVVNVPGFRCIASCHLPVLEFWVYDFPSWVSNIDVNSRPTYGRSPVGRGSF</sequence>
<dbReference type="AlphaFoldDB" id="A0AAD6WUX5"/>
<gene>
    <name evidence="1" type="ORF">C8F04DRAFT_1127369</name>
</gene>
<evidence type="ECO:0000313" key="1">
    <source>
        <dbReference type="EMBL" id="KAJ7025730.1"/>
    </source>
</evidence>
<organism evidence="1 2">
    <name type="scientific">Mycena alexandri</name>
    <dbReference type="NCBI Taxonomy" id="1745969"/>
    <lineage>
        <taxon>Eukaryota</taxon>
        <taxon>Fungi</taxon>
        <taxon>Dikarya</taxon>
        <taxon>Basidiomycota</taxon>
        <taxon>Agaricomycotina</taxon>
        <taxon>Agaricomycetes</taxon>
        <taxon>Agaricomycetidae</taxon>
        <taxon>Agaricales</taxon>
        <taxon>Marasmiineae</taxon>
        <taxon>Mycenaceae</taxon>
        <taxon>Mycena</taxon>
    </lineage>
</organism>
<proteinExistence type="predicted"/>
<keyword evidence="2" id="KW-1185">Reference proteome</keyword>
<evidence type="ECO:0000313" key="2">
    <source>
        <dbReference type="Proteomes" id="UP001218188"/>
    </source>
</evidence>
<protein>
    <submittedName>
        <fullName evidence="1">Uncharacterized protein</fullName>
    </submittedName>
</protein>
<reference evidence="1" key="1">
    <citation type="submission" date="2023-03" db="EMBL/GenBank/DDBJ databases">
        <title>Massive genome expansion in bonnet fungi (Mycena s.s.) driven by repeated elements and novel gene families across ecological guilds.</title>
        <authorList>
            <consortium name="Lawrence Berkeley National Laboratory"/>
            <person name="Harder C.B."/>
            <person name="Miyauchi S."/>
            <person name="Viragh M."/>
            <person name="Kuo A."/>
            <person name="Thoen E."/>
            <person name="Andreopoulos B."/>
            <person name="Lu D."/>
            <person name="Skrede I."/>
            <person name="Drula E."/>
            <person name="Henrissat B."/>
            <person name="Morin E."/>
            <person name="Kohler A."/>
            <person name="Barry K."/>
            <person name="LaButti K."/>
            <person name="Morin E."/>
            <person name="Salamov A."/>
            <person name="Lipzen A."/>
            <person name="Mereny Z."/>
            <person name="Hegedus B."/>
            <person name="Baldrian P."/>
            <person name="Stursova M."/>
            <person name="Weitz H."/>
            <person name="Taylor A."/>
            <person name="Grigoriev I.V."/>
            <person name="Nagy L.G."/>
            <person name="Martin F."/>
            <person name="Kauserud H."/>
        </authorList>
    </citation>
    <scope>NUCLEOTIDE SEQUENCE</scope>
    <source>
        <strain evidence="1">CBHHK200</strain>
    </source>
</reference>
<dbReference type="EMBL" id="JARJCM010000149">
    <property type="protein sequence ID" value="KAJ7025730.1"/>
    <property type="molecule type" value="Genomic_DNA"/>
</dbReference>
<accession>A0AAD6WUX5</accession>
<comment type="caution">
    <text evidence="1">The sequence shown here is derived from an EMBL/GenBank/DDBJ whole genome shotgun (WGS) entry which is preliminary data.</text>
</comment>
<dbReference type="Proteomes" id="UP001218188">
    <property type="component" value="Unassembled WGS sequence"/>
</dbReference>